<feature type="transmembrane region" description="Helical" evidence="1">
    <location>
        <begin position="373"/>
        <end position="392"/>
    </location>
</feature>
<feature type="transmembrane region" description="Helical" evidence="1">
    <location>
        <begin position="251"/>
        <end position="269"/>
    </location>
</feature>
<dbReference type="AlphaFoldDB" id="A0A261V654"/>
<feature type="transmembrane region" description="Helical" evidence="1">
    <location>
        <begin position="103"/>
        <end position="121"/>
    </location>
</feature>
<proteinExistence type="predicted"/>
<dbReference type="Proteomes" id="UP000215633">
    <property type="component" value="Unassembled WGS sequence"/>
</dbReference>
<feature type="transmembrane region" description="Helical" evidence="1">
    <location>
        <begin position="185"/>
        <end position="206"/>
    </location>
</feature>
<sequence>MVQIPLSPSSLHRPAEPRQAPPSGWALFALGFRPFYLCGALFAAVAVAVWAGQLAGLLPPPGAGAMGLALLWHAHEMVFGFAAAIVVGFLFTAGRAWTGVDTPAGPALAALTALWLAGRVAMWSGPLWLATLLDGLFLPLAALAFTRVLRRAGNRRNYPLALALWVYGAVNLLFHACAWLGEPGLALRVCVAGLALPVLFVVVIGARVLPMFTTNAVPGFRLKSYPGLGKPILGATILALLAWVLAAPGWLMAPLAALAGALLAVRVAGWRGYAVGNRPILWILHLAYAWLPVSFLLLAASALGWVMPGVAEHAFAVGVVGTAIIAMITRTALGHTGRRLAAGRAEVAAYWLVVAAAVLRVLGPLVWPAGFLHWLYGAALCWVLGFTLYALAYAPRLARPRVDGRPG</sequence>
<feature type="transmembrane region" description="Helical" evidence="1">
    <location>
        <begin position="281"/>
        <end position="307"/>
    </location>
</feature>
<evidence type="ECO:0000313" key="3">
    <source>
        <dbReference type="Proteomes" id="UP000215633"/>
    </source>
</evidence>
<name>A0A261V654_9BORD</name>
<keyword evidence="1" id="KW-0472">Membrane</keyword>
<keyword evidence="3" id="KW-1185">Reference proteome</keyword>
<reference evidence="3" key="1">
    <citation type="submission" date="2017-05" db="EMBL/GenBank/DDBJ databases">
        <title>Complete and WGS of Bordetella genogroups.</title>
        <authorList>
            <person name="Spilker T."/>
            <person name="Lipuma J."/>
        </authorList>
    </citation>
    <scope>NUCLEOTIDE SEQUENCE [LARGE SCALE GENOMIC DNA]</scope>
    <source>
        <strain evidence="3">AU8256</strain>
    </source>
</reference>
<dbReference type="RefSeq" id="WP_094807983.1">
    <property type="nucleotide sequence ID" value="NZ_NEVT01000009.1"/>
</dbReference>
<keyword evidence="1" id="KW-1133">Transmembrane helix</keyword>
<evidence type="ECO:0000313" key="2">
    <source>
        <dbReference type="EMBL" id="OZI69606.1"/>
    </source>
</evidence>
<feature type="transmembrane region" description="Helical" evidence="1">
    <location>
        <begin position="127"/>
        <end position="146"/>
    </location>
</feature>
<evidence type="ECO:0000256" key="1">
    <source>
        <dbReference type="SAM" id="Phobius"/>
    </source>
</evidence>
<feature type="transmembrane region" description="Helical" evidence="1">
    <location>
        <begin position="227"/>
        <end position="245"/>
    </location>
</feature>
<dbReference type="Pfam" id="PF05940">
    <property type="entry name" value="NnrS"/>
    <property type="match status" value="1"/>
</dbReference>
<feature type="transmembrane region" description="Helical" evidence="1">
    <location>
        <begin position="158"/>
        <end position="179"/>
    </location>
</feature>
<organism evidence="2 3">
    <name type="scientific">Bordetella genomosp. 2</name>
    <dbReference type="NCBI Taxonomy" id="1983456"/>
    <lineage>
        <taxon>Bacteria</taxon>
        <taxon>Pseudomonadati</taxon>
        <taxon>Pseudomonadota</taxon>
        <taxon>Betaproteobacteria</taxon>
        <taxon>Burkholderiales</taxon>
        <taxon>Alcaligenaceae</taxon>
        <taxon>Bordetella</taxon>
    </lineage>
</organism>
<dbReference type="InterPro" id="IPR010266">
    <property type="entry name" value="NnrS"/>
</dbReference>
<feature type="transmembrane region" description="Helical" evidence="1">
    <location>
        <begin position="35"/>
        <end position="58"/>
    </location>
</feature>
<protein>
    <submittedName>
        <fullName evidence="2">NnrS family protein</fullName>
    </submittedName>
</protein>
<keyword evidence="1" id="KW-0812">Transmembrane</keyword>
<dbReference type="EMBL" id="NEVT01000009">
    <property type="protein sequence ID" value="OZI69606.1"/>
    <property type="molecule type" value="Genomic_DNA"/>
</dbReference>
<comment type="caution">
    <text evidence="2">The sequence shown here is derived from an EMBL/GenBank/DDBJ whole genome shotgun (WGS) entry which is preliminary data.</text>
</comment>
<feature type="transmembrane region" description="Helical" evidence="1">
    <location>
        <begin position="70"/>
        <end position="91"/>
    </location>
</feature>
<feature type="transmembrane region" description="Helical" evidence="1">
    <location>
        <begin position="345"/>
        <end position="367"/>
    </location>
</feature>
<accession>A0A261V654</accession>
<feature type="transmembrane region" description="Helical" evidence="1">
    <location>
        <begin position="313"/>
        <end position="333"/>
    </location>
</feature>
<gene>
    <name evidence="2" type="ORF">CAL24_22575</name>
</gene>